<reference evidence="3" key="1">
    <citation type="submission" date="2021-02" db="EMBL/GenBank/DDBJ databases">
        <authorList>
            <person name="Nowell W R."/>
        </authorList>
    </citation>
    <scope>NUCLEOTIDE SEQUENCE</scope>
</reference>
<evidence type="ECO:0000313" key="3">
    <source>
        <dbReference type="EMBL" id="CAF4257215.1"/>
    </source>
</evidence>
<feature type="non-terminal residue" evidence="3">
    <location>
        <position position="1"/>
    </location>
</feature>
<dbReference type="Proteomes" id="UP000677228">
    <property type="component" value="Unassembled WGS sequence"/>
</dbReference>
<organism evidence="3 4">
    <name type="scientific">Didymodactylos carnosus</name>
    <dbReference type="NCBI Taxonomy" id="1234261"/>
    <lineage>
        <taxon>Eukaryota</taxon>
        <taxon>Metazoa</taxon>
        <taxon>Spiralia</taxon>
        <taxon>Gnathifera</taxon>
        <taxon>Rotifera</taxon>
        <taxon>Eurotatoria</taxon>
        <taxon>Bdelloidea</taxon>
        <taxon>Philodinida</taxon>
        <taxon>Philodinidae</taxon>
        <taxon>Didymodactylos</taxon>
    </lineage>
</organism>
<dbReference type="SUPFAM" id="SSF50475">
    <property type="entry name" value="FMN-binding split barrel"/>
    <property type="match status" value="1"/>
</dbReference>
<dbReference type="AlphaFoldDB" id="A0A8S2T003"/>
<dbReference type="EMBL" id="CAJOBA010052646">
    <property type="protein sequence ID" value="CAF4257215.1"/>
    <property type="molecule type" value="Genomic_DNA"/>
</dbReference>
<feature type="domain" description="General stress protein FMN-binding split barrel" evidence="1">
    <location>
        <begin position="22"/>
        <end position="164"/>
    </location>
</feature>
<sequence>FILHLVYNNSTSKMSLSRDPKDKNHVLSMIKHIQFAMLTTTDKENNLHSRPMAYKQVEKDGELWFFTRADSHKVGEIKKNNHVNVTFSDPSKQNYVSMCGKAELIRDKQKAKELWSDYLKAWFPGGLDDPELALLRIDVEGAEYWDSASNLMTRAVGYVKAALGDANILEGENRKVNFP</sequence>
<dbReference type="PANTHER" id="PTHR34818">
    <property type="entry name" value="PROTEIN BLI-3"/>
    <property type="match status" value="1"/>
</dbReference>
<dbReference type="InterPro" id="IPR012349">
    <property type="entry name" value="Split_barrel_FMN-bd"/>
</dbReference>
<accession>A0A8S2T003</accession>
<dbReference type="Pfam" id="PF16242">
    <property type="entry name" value="Pyrid_ox_like"/>
    <property type="match status" value="1"/>
</dbReference>
<evidence type="ECO:0000313" key="2">
    <source>
        <dbReference type="EMBL" id="CAF1464250.1"/>
    </source>
</evidence>
<comment type="caution">
    <text evidence="3">The sequence shown here is derived from an EMBL/GenBank/DDBJ whole genome shotgun (WGS) entry which is preliminary data.</text>
</comment>
<proteinExistence type="predicted"/>
<evidence type="ECO:0000259" key="1">
    <source>
        <dbReference type="Pfam" id="PF16242"/>
    </source>
</evidence>
<protein>
    <recommendedName>
        <fullName evidence="1">General stress protein FMN-binding split barrel domain-containing protein</fullName>
    </recommendedName>
</protein>
<name>A0A8S2T003_9BILA</name>
<dbReference type="Gene3D" id="2.30.110.10">
    <property type="entry name" value="Electron Transport, Fmn-binding Protein, Chain A"/>
    <property type="match status" value="1"/>
</dbReference>
<dbReference type="PANTHER" id="PTHR34818:SF1">
    <property type="entry name" value="PROTEIN BLI-3"/>
    <property type="match status" value="1"/>
</dbReference>
<dbReference type="InterPro" id="IPR052917">
    <property type="entry name" value="Stress-Dev_Protein"/>
</dbReference>
<dbReference type="EMBL" id="CAJNOK010030773">
    <property type="protein sequence ID" value="CAF1464250.1"/>
    <property type="molecule type" value="Genomic_DNA"/>
</dbReference>
<dbReference type="Proteomes" id="UP000682733">
    <property type="component" value="Unassembled WGS sequence"/>
</dbReference>
<dbReference type="InterPro" id="IPR038725">
    <property type="entry name" value="YdaG_split_barrel_FMN-bd"/>
</dbReference>
<gene>
    <name evidence="2" type="ORF">OVA965_LOCUS35382</name>
    <name evidence="3" type="ORF">TMI583_LOCUS36349</name>
</gene>
<evidence type="ECO:0000313" key="4">
    <source>
        <dbReference type="Proteomes" id="UP000682733"/>
    </source>
</evidence>